<gene>
    <name evidence="1" type="ORF">GAJ12_00150</name>
</gene>
<sequence>MRKSKRRHIMNNNTKGAWLVHHAEKIKKYPGADSEFEQINFAGKCGILLSCISSNSQQILTEERISNLSKAAGINRRTELPLILEELKKQQVIEHSKTLNKYEILGIPNSITILNHVSRIFDESEPSNSENAAVEISELCSESPINEKNAKTMIEDTFELANSDSENLLRNCQLVGFIDSEEAFSGEKLLFNGNLFRTDDVNKSYAILNSLNDRDAEKTKEFNLLLSKSGCIDIATANTILGVELLKKLHSIGVLDINQIGNEYGTHYYITKPSAFNKFSSSAIDDAFDLAKAFVTSLTFGMQKSATSRGRITMIEALLRKLINGYEVGPATAIGHDYQILELKGVIKITESGKQGQYYMSLLKKDIGEMALKVITSGDASLQSLNTLPSATVTSYISPEGTRTLERINQPEPLKRNIGEILSQLRKGN</sequence>
<name>A0A8S7TS70_ECOLX</name>
<organism evidence="1 2">
    <name type="scientific">Escherichia coli</name>
    <dbReference type="NCBI Taxonomy" id="562"/>
    <lineage>
        <taxon>Bacteria</taxon>
        <taxon>Pseudomonadati</taxon>
        <taxon>Pseudomonadota</taxon>
        <taxon>Gammaproteobacteria</taxon>
        <taxon>Enterobacterales</taxon>
        <taxon>Enterobacteriaceae</taxon>
        <taxon>Escherichia</taxon>
    </lineage>
</organism>
<evidence type="ECO:0000313" key="1">
    <source>
        <dbReference type="EMBL" id="EFH6163479.1"/>
    </source>
</evidence>
<accession>A0A8S7TS70</accession>
<dbReference type="EMBL" id="AASWKX010000001">
    <property type="protein sequence ID" value="EFH6163479.1"/>
    <property type="molecule type" value="Genomic_DNA"/>
</dbReference>
<evidence type="ECO:0000313" key="2">
    <source>
        <dbReference type="Proteomes" id="UP000537181"/>
    </source>
</evidence>
<protein>
    <submittedName>
        <fullName evidence="1">Uncharacterized protein</fullName>
    </submittedName>
</protein>
<proteinExistence type="predicted"/>
<dbReference type="AlphaFoldDB" id="A0A8S7TS70"/>
<dbReference type="Proteomes" id="UP000537181">
    <property type="component" value="Unassembled WGS sequence"/>
</dbReference>
<reference evidence="1 2" key="1">
    <citation type="submission" date="2019-12" db="EMBL/GenBank/DDBJ databases">
        <authorList>
            <consortium name="NARMS: The National Antimicrobial Resistance Monitoring System"/>
        </authorList>
    </citation>
    <scope>NUCLEOTIDE SEQUENCE [LARGE SCALE GENOMIC DNA]</scope>
    <source>
        <strain evidence="1 2">CVM N19EC0596</strain>
    </source>
</reference>
<comment type="caution">
    <text evidence="1">The sequence shown here is derived from an EMBL/GenBank/DDBJ whole genome shotgun (WGS) entry which is preliminary data.</text>
</comment>